<feature type="binding site" evidence="10">
    <location>
        <position position="324"/>
    </location>
    <ligand>
        <name>chlorophyll a</name>
        <dbReference type="ChEBI" id="CHEBI:58416"/>
        <label>1</label>
    </ligand>
</feature>
<feature type="binding site" description="axial binding residue" evidence="10">
    <location>
        <position position="279"/>
    </location>
    <ligand>
        <name>chlorophyll b</name>
        <dbReference type="ChEBI" id="CHEBI:61721"/>
        <label>1</label>
    </ligand>
    <ligandPart>
        <name>Mg</name>
        <dbReference type="ChEBI" id="CHEBI:25107"/>
    </ligandPart>
</feature>
<keyword evidence="6 11" id="KW-0602">Photosynthesis</keyword>
<dbReference type="GO" id="GO:0009522">
    <property type="term" value="C:photosystem I"/>
    <property type="evidence" value="ECO:0007669"/>
    <property type="project" value="UniProtKB-KW"/>
</dbReference>
<keyword evidence="11" id="KW-0604">Photosystem II</keyword>
<dbReference type="Pfam" id="PF00504">
    <property type="entry name" value="Chloroa_b-bind"/>
    <property type="match status" value="1"/>
</dbReference>
<dbReference type="SUPFAM" id="SSF103511">
    <property type="entry name" value="Chlorophyll a-b binding protein"/>
    <property type="match status" value="1"/>
</dbReference>
<evidence type="ECO:0000256" key="4">
    <source>
        <dbReference type="ARBA" id="ARBA00022494"/>
    </source>
</evidence>
<dbReference type="InterPro" id="IPR001344">
    <property type="entry name" value="Chloro_AB-bd_pln"/>
</dbReference>
<comment type="subcellular location">
    <subcellularLocation>
        <location evidence="2 11">Plastid</location>
        <location evidence="2 11">Chloroplast thylakoid membrane</location>
    </subcellularLocation>
</comment>
<gene>
    <name evidence="12" type="ORF">Cni_G09021</name>
</gene>
<evidence type="ECO:0000256" key="1">
    <source>
        <dbReference type="ARBA" id="ARBA00003803"/>
    </source>
</evidence>
<dbReference type="Gene3D" id="1.10.3460.10">
    <property type="entry name" value="Chlorophyll a/b binding protein domain"/>
    <property type="match status" value="1"/>
</dbReference>
<feature type="binding site" description="axial binding residue" evidence="10">
    <location>
        <position position="223"/>
    </location>
    <ligand>
        <name>chlorophyll b</name>
        <dbReference type="ChEBI" id="CHEBI:61721"/>
        <label>1</label>
    </ligand>
    <ligandPart>
        <name>Mg</name>
        <dbReference type="ChEBI" id="CHEBI:25107"/>
    </ligandPart>
</feature>
<proteinExistence type="inferred from homology"/>
<keyword evidence="11" id="KW-0793">Thylakoid</keyword>
<dbReference type="PANTHER" id="PTHR21649">
    <property type="entry name" value="CHLOROPHYLL A/B BINDING PROTEIN"/>
    <property type="match status" value="1"/>
</dbReference>
<dbReference type="GO" id="GO:0009523">
    <property type="term" value="C:photosystem II"/>
    <property type="evidence" value="ECO:0007669"/>
    <property type="project" value="UniProtKB-KW"/>
</dbReference>
<comment type="similarity">
    <text evidence="11">Belongs to the light-harvesting chlorophyll a/b-binding (LHC) protein family.</text>
</comment>
<comment type="function">
    <text evidence="1 11">The light-harvesting complex (LHC) functions as a light receptor, it captures and delivers excitation energy to photosystems with which it is closely associated.</text>
</comment>
<evidence type="ECO:0000256" key="8">
    <source>
        <dbReference type="ARBA" id="ARBA00022946"/>
    </source>
</evidence>
<dbReference type="GO" id="GO:0016168">
    <property type="term" value="F:chlorophyll binding"/>
    <property type="evidence" value="ECO:0007669"/>
    <property type="project" value="UniProtKB-KW"/>
</dbReference>
<accession>A0AAQ3K3V7</accession>
<reference evidence="12 13" key="1">
    <citation type="submission" date="2023-10" db="EMBL/GenBank/DDBJ databases">
        <title>Chromosome-scale genome assembly provides insights into flower coloration mechanisms of Canna indica.</title>
        <authorList>
            <person name="Li C."/>
        </authorList>
    </citation>
    <scope>NUCLEOTIDE SEQUENCE [LARGE SCALE GENOMIC DNA]</scope>
    <source>
        <tissue evidence="12">Flower</tissue>
    </source>
</reference>
<name>A0AAQ3K3V7_9LILI</name>
<keyword evidence="7 11" id="KW-0934">Plastid</keyword>
<sequence>MGKGRCCLLIEVELLNCEETVAVEQDALESRRMRKGRCCLLIEGELLNREGTVVVEQDADRTCMSALLIQICMSRPLDVRHASSEAVGMRARVRDACPNSGGRLSCVLGTHPEFKGMRAQLAWRTLSGLLIQLRTASPRFLSTGGSKRGSFPPTFCSRPPPSVGHSRLLARASSQRAMWLPGLDPPPHLDGTLVGDFGFDPLGLGKDPEGLKWYVQAGLVHCRFAMAGVAGILVTDLLRVTGISKIPVWFEAGAVKFDFASTQALFIVQLLLMGSQAEEGTFLGLEAALEGLQPGYPGGPLFNPLGLAKDIDNAAELKLKEIKNGRLAMVAMLGFFVQANVTHVGPIDNLITHLSDPFKNTIIHTLFASASSRTVAKFLYLIPSILEMPGKDLTPGRTK</sequence>
<evidence type="ECO:0000256" key="11">
    <source>
        <dbReference type="RuleBase" id="RU363080"/>
    </source>
</evidence>
<dbReference type="InterPro" id="IPR022796">
    <property type="entry name" value="Chloroa_b-bind"/>
</dbReference>
<evidence type="ECO:0000256" key="10">
    <source>
        <dbReference type="PIRSR" id="PIRSR601344-1"/>
    </source>
</evidence>
<evidence type="ECO:0000256" key="2">
    <source>
        <dbReference type="ARBA" id="ARBA00004334"/>
    </source>
</evidence>
<comment type="subunit">
    <text evidence="3">The LHC complex consists of chlorophyll a-b binding proteins.</text>
</comment>
<evidence type="ECO:0000313" key="13">
    <source>
        <dbReference type="Proteomes" id="UP001327560"/>
    </source>
</evidence>
<evidence type="ECO:0000256" key="6">
    <source>
        <dbReference type="ARBA" id="ARBA00022531"/>
    </source>
</evidence>
<keyword evidence="8" id="KW-0809">Transit peptide</keyword>
<keyword evidence="11" id="KW-0603">Photosystem I</keyword>
<evidence type="ECO:0000256" key="9">
    <source>
        <dbReference type="ARBA" id="ARBA00022991"/>
    </source>
</evidence>
<protein>
    <recommendedName>
        <fullName evidence="11">Chlorophyll a-b binding protein, chloroplastic</fullName>
    </recommendedName>
</protein>
<keyword evidence="5 11" id="KW-0150">Chloroplast</keyword>
<evidence type="ECO:0000313" key="12">
    <source>
        <dbReference type="EMBL" id="WOL00308.1"/>
    </source>
</evidence>
<dbReference type="AlphaFoldDB" id="A0AAQ3K3V7"/>
<feature type="binding site" evidence="10">
    <location>
        <position position="221"/>
    </location>
    <ligand>
        <name>chlorophyll a</name>
        <dbReference type="ChEBI" id="CHEBI:58416"/>
        <label>1</label>
    </ligand>
</feature>
<dbReference type="EMBL" id="CP136892">
    <property type="protein sequence ID" value="WOL00308.1"/>
    <property type="molecule type" value="Genomic_DNA"/>
</dbReference>
<feature type="binding site" evidence="10">
    <location>
        <position position="338"/>
    </location>
    <ligand>
        <name>chlorophyll a</name>
        <dbReference type="ChEBI" id="CHEBI:58416"/>
        <label>1</label>
    </ligand>
</feature>
<dbReference type="GO" id="GO:0009535">
    <property type="term" value="C:chloroplast thylakoid membrane"/>
    <property type="evidence" value="ECO:0007669"/>
    <property type="project" value="UniProtKB-SubCell"/>
</dbReference>
<feature type="binding site" evidence="10">
    <location>
        <position position="321"/>
    </location>
    <ligand>
        <name>chlorophyll a</name>
        <dbReference type="ChEBI" id="CHEBI:58416"/>
        <label>1</label>
    </ligand>
</feature>
<feature type="binding site" evidence="10">
    <location>
        <position position="353"/>
    </location>
    <ligand>
        <name>chlorophyll a</name>
        <dbReference type="ChEBI" id="CHEBI:58416"/>
        <label>1</label>
    </ligand>
</feature>
<keyword evidence="13" id="KW-1185">Reference proteome</keyword>
<feature type="binding site" evidence="10">
    <location>
        <position position="326"/>
    </location>
    <ligand>
        <name>chlorophyll a</name>
        <dbReference type="ChEBI" id="CHEBI:58416"/>
        <label>1</label>
    </ligand>
</feature>
<organism evidence="12 13">
    <name type="scientific">Canna indica</name>
    <name type="common">Indian-shot</name>
    <dbReference type="NCBI Taxonomy" id="4628"/>
    <lineage>
        <taxon>Eukaryota</taxon>
        <taxon>Viridiplantae</taxon>
        <taxon>Streptophyta</taxon>
        <taxon>Embryophyta</taxon>
        <taxon>Tracheophyta</taxon>
        <taxon>Spermatophyta</taxon>
        <taxon>Magnoliopsida</taxon>
        <taxon>Liliopsida</taxon>
        <taxon>Zingiberales</taxon>
        <taxon>Cannaceae</taxon>
        <taxon>Canna</taxon>
    </lineage>
</organism>
<feature type="binding site" evidence="10">
    <location>
        <position position="320"/>
    </location>
    <ligand>
        <name>chlorophyll a</name>
        <dbReference type="ChEBI" id="CHEBI:58416"/>
        <label>1</label>
    </ligand>
</feature>
<dbReference type="Proteomes" id="UP001327560">
    <property type="component" value="Chromosome 3"/>
</dbReference>
<dbReference type="GO" id="GO:0009765">
    <property type="term" value="P:photosynthesis, light harvesting"/>
    <property type="evidence" value="ECO:0007669"/>
    <property type="project" value="InterPro"/>
</dbReference>
<feature type="binding site" description="axial binding residue" evidence="10">
    <location>
        <position position="289"/>
    </location>
    <ligand>
        <name>chlorophyll b</name>
        <dbReference type="ChEBI" id="CHEBI:61721"/>
        <label>1</label>
    </ligand>
    <ligandPart>
        <name>Mg</name>
        <dbReference type="ChEBI" id="CHEBI:25107"/>
    </ligandPart>
</feature>
<keyword evidence="4 10" id="KW-0148">Chlorophyll</keyword>
<keyword evidence="9 11" id="KW-0157">Chromophore</keyword>
<evidence type="ECO:0000256" key="7">
    <source>
        <dbReference type="ARBA" id="ARBA00022640"/>
    </source>
</evidence>
<evidence type="ECO:0000256" key="3">
    <source>
        <dbReference type="ARBA" id="ARBA00011769"/>
    </source>
</evidence>
<evidence type="ECO:0000256" key="5">
    <source>
        <dbReference type="ARBA" id="ARBA00022528"/>
    </source>
</evidence>
<dbReference type="FunFam" id="1.10.3460.10:FF:000010">
    <property type="entry name" value="Chlorophyll a-b binding protein, chloroplastic"/>
    <property type="match status" value="1"/>
</dbReference>